<accession>A0A5K7S6N4</accession>
<protein>
    <submittedName>
        <fullName evidence="1">Uncharacterized protein</fullName>
    </submittedName>
</protein>
<evidence type="ECO:0000313" key="2">
    <source>
        <dbReference type="Proteomes" id="UP001193389"/>
    </source>
</evidence>
<dbReference type="KEGG" id="anf:AQPE_1335"/>
<organism evidence="1 2">
    <name type="scientific">Aquipluma nitroreducens</name>
    <dbReference type="NCBI Taxonomy" id="2010828"/>
    <lineage>
        <taxon>Bacteria</taxon>
        <taxon>Pseudomonadati</taxon>
        <taxon>Bacteroidota</taxon>
        <taxon>Bacteroidia</taxon>
        <taxon>Marinilabiliales</taxon>
        <taxon>Prolixibacteraceae</taxon>
        <taxon>Aquipluma</taxon>
    </lineage>
</organism>
<gene>
    <name evidence="1" type="ORF">AQPE_1335</name>
</gene>
<evidence type="ECO:0000313" key="1">
    <source>
        <dbReference type="EMBL" id="BBE17186.1"/>
    </source>
</evidence>
<dbReference type="Proteomes" id="UP001193389">
    <property type="component" value="Chromosome"/>
</dbReference>
<sequence length="42" mass="4786">MQFPTQLGVFPASNITPKAWRTFLMGITAEEKELEPETIFSK</sequence>
<proteinExistence type="predicted"/>
<reference evidence="1" key="1">
    <citation type="journal article" date="2020" name="Int. J. Syst. Evol. Microbiol.">
        <title>Aquipluma nitroreducens gen. nov. sp. nov., a novel facultatively anaerobic bacterium isolated from a freshwater lake.</title>
        <authorList>
            <person name="Watanabe M."/>
            <person name="Kojima H."/>
            <person name="Fukui M."/>
        </authorList>
    </citation>
    <scope>NUCLEOTIDE SEQUENCE</scope>
    <source>
        <strain evidence="1">MeG22</strain>
    </source>
</reference>
<dbReference type="EMBL" id="AP018694">
    <property type="protein sequence ID" value="BBE17186.1"/>
    <property type="molecule type" value="Genomic_DNA"/>
</dbReference>
<name>A0A5K7S6N4_9BACT</name>
<dbReference type="RefSeq" id="WP_318350204.1">
    <property type="nucleotide sequence ID" value="NZ_AP018694.1"/>
</dbReference>
<keyword evidence="2" id="KW-1185">Reference proteome</keyword>
<dbReference type="AlphaFoldDB" id="A0A5K7S6N4"/>